<comment type="caution">
    <text evidence="1">The sequence shown here is derived from an EMBL/GenBank/DDBJ whole genome shotgun (WGS) entry which is preliminary data.</text>
</comment>
<evidence type="ECO:0000313" key="2">
    <source>
        <dbReference type="Proteomes" id="UP000675163"/>
    </source>
</evidence>
<dbReference type="EMBL" id="JAFIDA010000001">
    <property type="protein sequence ID" value="MBP1326835.1"/>
    <property type="molecule type" value="Genomic_DNA"/>
</dbReference>
<name>A0A940T1F9_9MICO</name>
<dbReference type="Proteomes" id="UP000675163">
    <property type="component" value="Unassembled WGS sequence"/>
</dbReference>
<protein>
    <submittedName>
        <fullName evidence="1">Uncharacterized protein</fullName>
    </submittedName>
</protein>
<gene>
    <name evidence="1" type="ORF">JOF28_002067</name>
</gene>
<evidence type="ECO:0000313" key="1">
    <source>
        <dbReference type="EMBL" id="MBP1326835.1"/>
    </source>
</evidence>
<dbReference type="AlphaFoldDB" id="A0A940T1F9"/>
<sequence>MRSFNPGKSLQCIFIYHERSLHIRS</sequence>
<accession>A0A940T1F9</accession>
<organism evidence="1 2">
    <name type="scientific">Leucobacter exalbidus</name>
    <dbReference type="NCBI Taxonomy" id="662960"/>
    <lineage>
        <taxon>Bacteria</taxon>
        <taxon>Bacillati</taxon>
        <taxon>Actinomycetota</taxon>
        <taxon>Actinomycetes</taxon>
        <taxon>Micrococcales</taxon>
        <taxon>Microbacteriaceae</taxon>
        <taxon>Leucobacter</taxon>
    </lineage>
</organism>
<reference evidence="1" key="1">
    <citation type="submission" date="2021-02" db="EMBL/GenBank/DDBJ databases">
        <title>Sequencing the genomes of 1000 actinobacteria strains.</title>
        <authorList>
            <person name="Klenk H.-P."/>
        </authorList>
    </citation>
    <scope>NUCLEOTIDE SEQUENCE</scope>
    <source>
        <strain evidence="1">DSM 22850</strain>
    </source>
</reference>
<proteinExistence type="predicted"/>
<keyword evidence="2" id="KW-1185">Reference proteome</keyword>